<reference evidence="11 12" key="1">
    <citation type="journal article" date="2021" name="Sci. Rep.">
        <title>The genome of the diatom Chaetoceros tenuissimus carries an ancient integrated fragment of an extant virus.</title>
        <authorList>
            <person name="Hongo Y."/>
            <person name="Kimura K."/>
            <person name="Takaki Y."/>
            <person name="Yoshida Y."/>
            <person name="Baba S."/>
            <person name="Kobayashi G."/>
            <person name="Nagasaki K."/>
            <person name="Hano T."/>
            <person name="Tomaru Y."/>
        </authorList>
    </citation>
    <scope>NUCLEOTIDE SEQUENCE [LARGE SCALE GENOMIC DNA]</scope>
    <source>
        <strain evidence="11 12">NIES-3715</strain>
    </source>
</reference>
<organism evidence="11 12">
    <name type="scientific">Chaetoceros tenuissimus</name>
    <dbReference type="NCBI Taxonomy" id="426638"/>
    <lineage>
        <taxon>Eukaryota</taxon>
        <taxon>Sar</taxon>
        <taxon>Stramenopiles</taxon>
        <taxon>Ochrophyta</taxon>
        <taxon>Bacillariophyta</taxon>
        <taxon>Coscinodiscophyceae</taxon>
        <taxon>Chaetocerotophycidae</taxon>
        <taxon>Chaetocerotales</taxon>
        <taxon>Chaetocerotaceae</taxon>
        <taxon>Chaetoceros</taxon>
    </lineage>
</organism>
<keyword evidence="9" id="KW-0812">Transmembrane</keyword>
<dbReference type="Proteomes" id="UP001054902">
    <property type="component" value="Unassembled WGS sequence"/>
</dbReference>
<dbReference type="InterPro" id="IPR035992">
    <property type="entry name" value="Ricin_B-like_lectins"/>
</dbReference>
<feature type="compositionally biased region" description="Low complexity" evidence="8">
    <location>
        <begin position="125"/>
        <end position="145"/>
    </location>
</feature>
<keyword evidence="4" id="KW-0677">Repeat</keyword>
<keyword evidence="9" id="KW-1133">Transmembrane helix</keyword>
<dbReference type="PROSITE" id="PS50231">
    <property type="entry name" value="RICIN_B_LECTIN"/>
    <property type="match status" value="1"/>
</dbReference>
<feature type="transmembrane region" description="Helical" evidence="9">
    <location>
        <begin position="4575"/>
        <end position="4597"/>
    </location>
</feature>
<accession>A0AAD3D4Z1</accession>
<keyword evidence="9" id="KW-0472">Membrane</keyword>
<evidence type="ECO:0000256" key="8">
    <source>
        <dbReference type="SAM" id="MobiDB-lite"/>
    </source>
</evidence>
<feature type="compositionally biased region" description="Low complexity" evidence="8">
    <location>
        <begin position="525"/>
        <end position="550"/>
    </location>
</feature>
<evidence type="ECO:0000256" key="10">
    <source>
        <dbReference type="SAM" id="SignalP"/>
    </source>
</evidence>
<dbReference type="Gene3D" id="2.60.120.260">
    <property type="entry name" value="Galactose-binding domain-like"/>
    <property type="match status" value="2"/>
</dbReference>
<evidence type="ECO:0000256" key="9">
    <source>
        <dbReference type="SAM" id="Phobius"/>
    </source>
</evidence>
<dbReference type="SUPFAM" id="SSF49785">
    <property type="entry name" value="Galactose-binding domain-like"/>
    <property type="match status" value="2"/>
</dbReference>
<comment type="caution">
    <text evidence="11">The sequence shown here is derived from an EMBL/GenBank/DDBJ whole genome shotgun (WGS) entry which is preliminary data.</text>
</comment>
<keyword evidence="3" id="KW-0748">Sporozoite</keyword>
<feature type="compositionally biased region" description="Low complexity" evidence="8">
    <location>
        <begin position="485"/>
        <end position="518"/>
    </location>
</feature>
<feature type="signal peptide" evidence="10">
    <location>
        <begin position="1"/>
        <end position="25"/>
    </location>
</feature>
<comment type="function">
    <text evidence="6">Essential sporozoite protein. In the mosquito vector, required for sporozoite development in the oocyst, migration through the vector hemolymph and entry into the vector salivary glands. In the vertebrate host, required for sporozoite migration through the host dermis and infection of host hepatocytes. Binds to highly sulfated heparan sulfate proteoglycans (HSPGs) on the surface of host hepatocytes.</text>
</comment>
<feature type="compositionally biased region" description="Acidic residues" evidence="8">
    <location>
        <begin position="194"/>
        <end position="203"/>
    </location>
</feature>
<evidence type="ECO:0000313" key="12">
    <source>
        <dbReference type="Proteomes" id="UP001054902"/>
    </source>
</evidence>
<evidence type="ECO:0000256" key="7">
    <source>
        <dbReference type="SAM" id="Coils"/>
    </source>
</evidence>
<dbReference type="InterPro" id="IPR008979">
    <property type="entry name" value="Galactose-bd-like_sf"/>
</dbReference>
<keyword evidence="7" id="KW-0175">Coiled coil</keyword>
<evidence type="ECO:0000256" key="6">
    <source>
        <dbReference type="ARBA" id="ARBA00045806"/>
    </source>
</evidence>
<feature type="compositionally biased region" description="Polar residues" evidence="8">
    <location>
        <begin position="653"/>
        <end position="665"/>
    </location>
</feature>
<dbReference type="SUPFAM" id="SSF50370">
    <property type="entry name" value="Ricin B-like lectins"/>
    <property type="match status" value="1"/>
</dbReference>
<feature type="compositionally biased region" description="Acidic residues" evidence="8">
    <location>
        <begin position="107"/>
        <end position="116"/>
    </location>
</feature>
<feature type="compositionally biased region" description="Pro residues" evidence="8">
    <location>
        <begin position="410"/>
        <end position="424"/>
    </location>
</feature>
<proteinExistence type="inferred from homology"/>
<evidence type="ECO:0000256" key="1">
    <source>
        <dbReference type="ARBA" id="ARBA00006241"/>
    </source>
</evidence>
<keyword evidence="10" id="KW-0732">Signal</keyword>
<feature type="chain" id="PRO_5041971737" description="Circumsporozoite protein" evidence="10">
    <location>
        <begin position="26"/>
        <end position="4600"/>
    </location>
</feature>
<evidence type="ECO:0000256" key="5">
    <source>
        <dbReference type="ARBA" id="ARBA00033726"/>
    </source>
</evidence>
<feature type="compositionally biased region" description="Low complexity" evidence="8">
    <location>
        <begin position="387"/>
        <end position="409"/>
    </location>
</feature>
<feature type="region of interest" description="Disordered" evidence="8">
    <location>
        <begin position="101"/>
        <end position="156"/>
    </location>
</feature>
<comment type="function">
    <text evidence="5">In the vertebrate host, binds to highly sulfated heparan sulfate proteoglycans (HSPGs) on the surface of host hepatocytes and is required for sporozoite invasion of the host hepatocytes.</text>
</comment>
<evidence type="ECO:0000256" key="4">
    <source>
        <dbReference type="ARBA" id="ARBA00022737"/>
    </source>
</evidence>
<feature type="region of interest" description="Disordered" evidence="8">
    <location>
        <begin position="185"/>
        <end position="228"/>
    </location>
</feature>
<name>A0AAD3D4Z1_9STRA</name>
<dbReference type="PANTHER" id="PTHR44826">
    <property type="entry name" value="SPORE COAT PROTEIN SP85"/>
    <property type="match status" value="1"/>
</dbReference>
<evidence type="ECO:0000313" key="11">
    <source>
        <dbReference type="EMBL" id="GFH57849.1"/>
    </source>
</evidence>
<gene>
    <name evidence="11" type="ORF">CTEN210_14325</name>
</gene>
<feature type="region of interest" description="Disordered" evidence="8">
    <location>
        <begin position="634"/>
        <end position="665"/>
    </location>
</feature>
<feature type="region of interest" description="Disordered" evidence="8">
    <location>
        <begin position="1404"/>
        <end position="1424"/>
    </location>
</feature>
<protein>
    <recommendedName>
        <fullName evidence="2">Circumsporozoite protein</fullName>
    </recommendedName>
</protein>
<feature type="coiled-coil region" evidence="7">
    <location>
        <begin position="4489"/>
        <end position="4560"/>
    </location>
</feature>
<dbReference type="PANTHER" id="PTHR44826:SF3">
    <property type="entry name" value="SPORE COAT PROTEIN SP85"/>
    <property type="match status" value="1"/>
</dbReference>
<dbReference type="Pfam" id="PF22633">
    <property type="entry name" value="F5_F8_type_C_2"/>
    <property type="match status" value="1"/>
</dbReference>
<feature type="compositionally biased region" description="Low complexity" evidence="8">
    <location>
        <begin position="439"/>
        <end position="462"/>
    </location>
</feature>
<feature type="region of interest" description="Disordered" evidence="8">
    <location>
        <begin position="3176"/>
        <end position="3202"/>
    </location>
</feature>
<feature type="compositionally biased region" description="Low complexity" evidence="8">
    <location>
        <begin position="557"/>
        <end position="569"/>
    </location>
</feature>
<evidence type="ECO:0000256" key="3">
    <source>
        <dbReference type="ARBA" id="ARBA00022522"/>
    </source>
</evidence>
<feature type="compositionally biased region" description="Low complexity" evidence="8">
    <location>
        <begin position="212"/>
        <end position="228"/>
    </location>
</feature>
<feature type="region of interest" description="Disordered" evidence="8">
    <location>
        <begin position="386"/>
        <end position="582"/>
    </location>
</feature>
<comment type="similarity">
    <text evidence="1">Belongs to the plasmodium circumsporozoite protein family.</text>
</comment>
<keyword evidence="12" id="KW-1185">Reference proteome</keyword>
<dbReference type="EMBL" id="BLLK01000058">
    <property type="protein sequence ID" value="GFH57849.1"/>
    <property type="molecule type" value="Genomic_DNA"/>
</dbReference>
<feature type="compositionally biased region" description="Polar residues" evidence="8">
    <location>
        <begin position="634"/>
        <end position="645"/>
    </location>
</feature>
<feature type="compositionally biased region" description="Low complexity" evidence="8">
    <location>
        <begin position="469"/>
        <end position="478"/>
    </location>
</feature>
<dbReference type="InterPro" id="IPR051860">
    <property type="entry name" value="Plasmodium_CSP_Invasion"/>
</dbReference>
<evidence type="ECO:0000256" key="2">
    <source>
        <dbReference type="ARBA" id="ARBA00021911"/>
    </source>
</evidence>
<sequence length="4600" mass="507369">MMPSFKKGVALHTALLALLLVGAQAAQHKPDLISSHIEAVEKSGNTTKLPSAYVAKNSTVSSTDGFDSHLLLDDDESILSKPSKNDTDLLKETIAVDTDLSNKDSDTLEEEKDLDPDAVARRDSVSASASTLLSDSSTKSTDMKAGTSDPDGFDSHLLLDDDESILSKPSKNDTDLLKETTAVDTDLSSKDSNTLEEEKDLDPDTVAHRDSVSASTLLSDSSTKSSTGLLSDGVARELQLQLSSFRIMTSYFGESKPTYCMKAQSMSAGSKLVMRPCNGDLRNYFHFDRSGYLRLSAKPELCLRWNNAQLEMDNCVNGIDKAYFVIGTGRIRAVAFGNDPSQQWLVGLNPKNPYEKVRLYKSSANMDNKSLFLWFKDYASEAPSITPTSMPSVAPTSSPSVQPSSSPSAKPSPSPSAKPSPSPTSIPSDEPSQVPSTVPSDEPSQVPSVEPSMEPSLLPSSEPSRDPSSEPSLLPSSEPSRDPSSEPSLLPSSEPSMEPSTEPSDQPSLLPSSEPSMEPSRDPSSEPSLLPSSEPSDQPSLLPSDEPSMEPSRDPSSEPSLLPSSEPSSFPTECEDEEGWRVSGESEYAGMNCTQVASEENWCDAIWALNDHAFDGKGVKEACCACQGSRFTSTYPSTAPSTKPSISMRPSVISENPSAAPSSQPSDCIDEPNWFFNEDKALGCKAISEEPDKFCEQFSSIWYKDKNTYLACCDCGGGLHQSVAPSVIPTSSPSVLPSNVPSLSFEPTRDITLNPSEQPSVSMEPSNFPSVEANSLFSGDECNYDSECANGNECIDKICTLPSSRRERTLEIEEISVDNKEISVDSDGKRELNVNTFVLDVTDFNQDNKPVNYHTFAAFVRGGLAMDASDTEKFTLIGNAWKAYPLIQPYYISKNTRLKFELSIEEQTQGHAICVDSDAILSDSRKCIWLSGDEFERHDAFDTKSPDYDLRRAKIANLALGMPSAQSSTSHFGISDARKAVDGYINPRWSDSVDLEKNSISVTNQDKNAWWQVTLSSLKTISEIAIHEWKVNPLGAFRLKIMNGSSTNTLGPFDQNHESYNNNVYRIPFENAAQGDKVRIELVEEGVLALVEVLVLGEEPSSTVTEYDIPIGEMIKDGVSFGHPIWDGVRVDLNQDDVDYTLPGSTNSHVQLRASHIFTDVLASVSQSSCKIVIHKDASRDIFSLDVTPSNDFFHAELPPGIVGSEVEFQGCSPTEVQIFGGADPVQAGSAFDGSRPLIKYIALIQNSQTVEGSKTLVGKSIFKSVELYDVTDESSEETSKYLPFKVNGQKTLSAVSYGNFGAFDQDFAGEIHVSTDNNRATLKGNAWKAFRLSTPFAVTEETRLKFNFELKNEAEGHAICVEDNLVEDPFAGKNVRCVLIGGSQYNEWSHVKRENLALRATATQSRDVPNDTRGLASNAVDGNMNTFTNTGEIPNNPKTDFSVDIQAGFTITEVKIYNRMDSFADRFKKFKVYVKTMSGAELYSVDLDKSSVDASGLVHVKDIELNEEEIPANEKLKVGIELNNEDSSTGYPHMIGEFQVFGKPVHDRVTSFDIHVADLFPETNSKINYIALIQDNDENPYLGESVYSQVQLVNQALASNAASRPYQTGVDNDPASPRSHVNFGSLDVPNPLDPWTAAKSRFPTRGDGWDILRDELEDPKDYCYFTEVQTSGFNSNNKKKTNLNDFWKNLGGLVSPDRVKADGGRRTCREGKVSYGPSFTFTPLKCTLKLLTKKKSEKFLRCQGHCETDDDCADGLQCFINKLDGQNTSAKPSDCDGTVVSGKNYCVKSPSYKNDYEEGSETSNLKQCEGDCDRDSDCGPGLRCFQRNGYTEKTVHDYNNPHCNTQSNQCYTSTYYDCNPYQCNGYECNCGFNFIGIKINCKTCYHTCYHTCETKHYYKHNCDQCYREWQEVATTAQRGPDSCAGQVIGGLDYCYNPNFDQTYSDICIDGVTFEDPNTEFPKFIRDKGYGSPYGEVFGKSVGSLKCTSDAENVKFHNFLCDDKTGPMYFKGSTRTWDVPDLWPTPNQFKDMLREKVREMYPAPVDEAQVENAVDVIYNSHVNYKSQYDNKKSGIASGKEVYNCPERQVEETLTHQNYDCYSKGTDANLVFSYNSPFVDDNDEFFEQLPKNVKDQNAFGFTLTGEVGTVDGVSDSGKFPKYIKPGNDVTITLKKNCYEATIIFDSNNFHIDETLPLTSKGPFPEDCKKTLRCSIHWCGDDPTFTIEAQSNKAFKFKVESHQKGIGSGVVPFTFEGSSPYAPNGLSPDYCLQQTITVANCKKSITWKAPALDSPKSAHTKRISMVLSQNADATVTNECFKFPFEWNFSNWQGKRDNGGHHAVTEFFKSTFKPPIEITEHSTVSLVDIAHDVGGGLAVYKDLKTNKFIAQVCNPEVNFHDDTDPNMNFYMNINGAGQSSQPKAIGISDSGTVAVINNGSDKFLVHVFDQVQAKWIHTTAITRSIGPTCRIALSTHGHFFAILTGSKVYLYQKALHGSNYESRTFDNSVSLPVDAKYNHVSIYASESGVVSLQLRDESELSSANRPTRELHFICADTNSIFSEGGCICKDGFVLKNKNGVLKKYLTDDVEDVCTPEIHADMVKVRERSASFPLDKIATYDHDNFVTSSTEGVETVTQGIKLEMRGADGSFSILPINEAYRARIERANGSTANDAKVDLELLGLQPGKLYILTIQYHDGSMQVRFVTKCTCDDSSDSTGMPTNFSILPQVNGRVMFEFNDNSLCENVFALVRYSAYEEFSQSIGNIVNIASYKVGSDSSCEAAKISPLEKAMDDQRISKLIVGYTYIYCVQASSDSGPYMPSPYDTRVGSLDLNHSEPNCQPHVIRWEASIDGIVTTEPHAGTLPVDEVEIEYQLLSLQLEELVCNSCSGTVITTEGGGFKIEFNVEHPYLKGVTYKDEIPLRINFKKTTQGLKPIPHRFLCNNGEDECDNRPLYLKHLEFGKVLHIYDATQVLFTGNVYIDGTEYPGARGCGIKGADICLQHRTTSGLEEELVCVQTDATGYYEANVVIGTIITSVNIAYHRHEFKQAEHNWSNYSQKGVLITADGVFNNNDFVDISTAELVVEVAGGLCNLPVGDSRATINVMGCPWKKDLAWQDTFTKTFTDVPAAVLEVQITDVRESTPNQDPLKNAEIGIVKEAFATITRSIDLLDTGAMSDELSSLEAEEETRTGDTGVVAGPENSPFDSSEVKDLEVVRFQYNGQLKMDVQIPNASSSKTCDADPEGTFDSFHVMDYMTVFKLTIELHHDILGKKCNIVDEGYRVQVISNLGMEEGNKAFETFFWNSNSETRRALAHCSNIAPPGVPDSMKDNAGVKEDLDYFKSASNTICILDVTHTALDDNGSVTEESKAQITQHLATGRPNPFGTYIKQLLISVIGGTEEVKHEASVFIEGLYSKGDGNTISLPTHEPIMILRDPPGGASTASYENVVTTAKVVSSTTEVHGTGEIEATLKAGADANVELCTGGGFGAIVLGCPEITEADISASIPLGAAINSDFMNEEYESSHTFSTTWSYETSDEPARAGPDSDVFVVPNLSIKYEEVYNVRWDDDKCAFGLEKYLDPNGDEKVGFPISVVFDVKSTQDSALSFYTRYHLNTVALPTLAKTIGNQENLLKRVTAKEKICCVQSSKKGACLHENTEVFRNCGTSDIEYEQAKLDMLKASRDGWQAALDKEKKTKADAIKGKQDVSSWFSNSKELDSVVESEGDRKDLKISDHKTYLVPDALITSATALEGSTEYLDGADDKESIRKAMRVHIVGDGGAYEMSLTREATHAYTRQNCNVALPIAIAAYTSLAIGGPVLPVAFGGATVGAAIAGCNSEMEFSTEIGDLEANGAIFGVAVGAEGGISFGVEITHTSAITDESSQETTVSFVLADPDDGDELVIDIYHEPVYGSFVFDLKAGITKCVWEGEPTLMGEDPKLTVTKAPSQFVFPTDEMIFDLETLNIGEYVYSYFYLVQDTSLEVKLDDGGLLDSYGSNLQLYKEQPVQRFVRIFKPQNGYEFDPVKLTLKSVCESDMDNNKRTVSVLLSNSADADGNPKLKWLEPCPKVEWAGDMRRDRTFLVNTLSNDSSKIKVKVLNPSASKEKKSFNDMTKSNGRLEHVNLLYRKVGEANWKNAQNKDVQSIDFALGSMSEDPFGYVSEFWNIGNLADGNYELTVEARCSSTGGPEDFDYYRESSIVGVIDNSRPERFGKVLPLKDEIMFGEEMTIIFTEPIDCSFPFKFDVKMIVDDDTFNPYYKDKFHIICDGRQIRLQIDHTNTDPEMILGKSFKLEVGRVPGGSDQSGIFDVHGNKRYKDTLAVPVPITIERKFADINLKRALTKFTVSKQGEEVNCSQMDSSSEQVRDELRSELAALSNSGNEERFVISEISCDDRQSKIDAKVEILAQEDNGRRGLLKANSKNVKEGMETSTGILAALQKSLKKEMEEGGRRLAMGSKLTLTNVHIIPSADDVEKFSGTEEQKEEERQLLEYATSGLMESQSGLEEIMNELRREKEEERKQHEIEKEEERKKYEIEKEKERKEHEAEINVLAQQMQMEQEEIRALTEQMLQRNGGGSEINSAFVMQGLVLVLGCAVAGFSVYFFAVGR</sequence>